<keyword evidence="4" id="KW-1185">Reference proteome</keyword>
<sequence length="84" mass="9346">MKKMLVLMIAMFVLSFSSIVSAHDNQNPGATPNYQMLAADDHQPQPDPNDPHHKKPQPKPHHKQQPQQPQPGQPESPRDGGPNN</sequence>
<evidence type="ECO:0000256" key="2">
    <source>
        <dbReference type="SAM" id="SignalP"/>
    </source>
</evidence>
<feature type="compositionally biased region" description="Polar residues" evidence="1">
    <location>
        <begin position="22"/>
        <end position="34"/>
    </location>
</feature>
<proteinExistence type="predicted"/>
<dbReference type="RefSeq" id="WP_094607714.1">
    <property type="nucleotide sequence ID" value="NZ_CP155573.1"/>
</dbReference>
<dbReference type="EMBL" id="CP155573">
    <property type="protein sequence ID" value="XFO64815.1"/>
    <property type="molecule type" value="Genomic_DNA"/>
</dbReference>
<gene>
    <name evidence="3" type="ORF">SPSIL_009240</name>
</gene>
<name>A0ABZ3IGR1_9FIRM</name>
<accession>A0ABZ3IGR1</accession>
<feature type="signal peptide" evidence="2">
    <location>
        <begin position="1"/>
        <end position="22"/>
    </location>
</feature>
<dbReference type="Proteomes" id="UP000216752">
    <property type="component" value="Chromosome"/>
</dbReference>
<protein>
    <submittedName>
        <fullName evidence="3">Uncharacterized protein</fullName>
    </submittedName>
</protein>
<feature type="compositionally biased region" description="Basic residues" evidence="1">
    <location>
        <begin position="52"/>
        <end position="64"/>
    </location>
</feature>
<keyword evidence="2" id="KW-0732">Signal</keyword>
<feature type="chain" id="PRO_5046528488" evidence="2">
    <location>
        <begin position="23"/>
        <end position="84"/>
    </location>
</feature>
<reference evidence="3" key="1">
    <citation type="submission" date="2024-05" db="EMBL/GenBank/DDBJ databases">
        <title>Isolation and characterization of Sporomusa carbonis sp. nov., a carboxydotrophic hydrogenogen in the genus of Sporomusa isolated from a charcoal burning pile.</title>
        <authorList>
            <person name="Boeer T."/>
            <person name="Rosenbaum F."/>
            <person name="Eysell L."/>
            <person name="Mueller V."/>
            <person name="Daniel R."/>
            <person name="Poehlein A."/>
        </authorList>
    </citation>
    <scope>NUCLEOTIDE SEQUENCE [LARGE SCALE GENOMIC DNA]</scope>
    <source>
        <strain evidence="3">DSM 10669</strain>
    </source>
</reference>
<evidence type="ECO:0000313" key="4">
    <source>
        <dbReference type="Proteomes" id="UP000216752"/>
    </source>
</evidence>
<feature type="region of interest" description="Disordered" evidence="1">
    <location>
        <begin position="22"/>
        <end position="84"/>
    </location>
</feature>
<organism evidence="3 4">
    <name type="scientific">Sporomusa silvacetica DSM 10669</name>
    <dbReference type="NCBI Taxonomy" id="1123289"/>
    <lineage>
        <taxon>Bacteria</taxon>
        <taxon>Bacillati</taxon>
        <taxon>Bacillota</taxon>
        <taxon>Negativicutes</taxon>
        <taxon>Selenomonadales</taxon>
        <taxon>Sporomusaceae</taxon>
        <taxon>Sporomusa</taxon>
    </lineage>
</organism>
<evidence type="ECO:0000313" key="3">
    <source>
        <dbReference type="EMBL" id="XFO64815.1"/>
    </source>
</evidence>
<evidence type="ECO:0000256" key="1">
    <source>
        <dbReference type="SAM" id="MobiDB-lite"/>
    </source>
</evidence>